<comment type="caution">
    <text evidence="1">The sequence shown here is derived from an EMBL/GenBank/DDBJ whole genome shotgun (WGS) entry which is preliminary data.</text>
</comment>
<dbReference type="PATRIC" id="fig|28229.4.peg.3347"/>
<reference evidence="1 2" key="1">
    <citation type="submission" date="2014-08" db="EMBL/GenBank/DDBJ databases">
        <title>Genomic and Phenotypic Diversity of Colwellia psychrerythraea strains from Disparate Marine Basins.</title>
        <authorList>
            <person name="Techtmann S.M."/>
            <person name="Stelling S.C."/>
            <person name="Utturkar S.M."/>
            <person name="Alshibli N."/>
            <person name="Harris A."/>
            <person name="Brown S.D."/>
            <person name="Hazen T.C."/>
        </authorList>
    </citation>
    <scope>NUCLEOTIDE SEQUENCE [LARGE SCALE GENOMIC DNA]</scope>
    <source>
        <strain evidence="1 2">ND2E</strain>
    </source>
</reference>
<organism evidence="1 2">
    <name type="scientific">Colwellia psychrerythraea</name>
    <name type="common">Vibrio psychroerythus</name>
    <dbReference type="NCBI Taxonomy" id="28229"/>
    <lineage>
        <taxon>Bacteria</taxon>
        <taxon>Pseudomonadati</taxon>
        <taxon>Pseudomonadota</taxon>
        <taxon>Gammaproteobacteria</taxon>
        <taxon>Alteromonadales</taxon>
        <taxon>Colwelliaceae</taxon>
        <taxon>Colwellia</taxon>
    </lineage>
</organism>
<protein>
    <submittedName>
        <fullName evidence="1">Uncharacterized protein</fullName>
    </submittedName>
</protein>
<dbReference type="OrthoDB" id="6228851at2"/>
<dbReference type="AlphaFoldDB" id="A0A099KDT2"/>
<dbReference type="EMBL" id="JQED01000046">
    <property type="protein sequence ID" value="KGJ88475.1"/>
    <property type="molecule type" value="Genomic_DNA"/>
</dbReference>
<name>A0A099KDT2_COLPS</name>
<accession>A0A099KDT2</accession>
<proteinExistence type="predicted"/>
<sequence>MCSTPKLKQKMKGKTSNNVVSILSQVNAKKRKEFAERANEASERREIIKKTTILKQNKIERAKDQASVKKNTMTSKPWHYWLIRASFSEIFHTIFHKKSSMK</sequence>
<evidence type="ECO:0000313" key="1">
    <source>
        <dbReference type="EMBL" id="KGJ88475.1"/>
    </source>
</evidence>
<evidence type="ECO:0000313" key="2">
    <source>
        <dbReference type="Proteomes" id="UP000029843"/>
    </source>
</evidence>
<dbReference type="Proteomes" id="UP000029843">
    <property type="component" value="Unassembled WGS sequence"/>
</dbReference>
<dbReference type="RefSeq" id="WP_033095005.1">
    <property type="nucleotide sequence ID" value="NZ_JQED01000046.1"/>
</dbReference>
<gene>
    <name evidence="1" type="ORF">ND2E_4010</name>
</gene>